<evidence type="ECO:0000313" key="4">
    <source>
        <dbReference type="Proteomes" id="UP000437931"/>
    </source>
</evidence>
<reference evidence="4 5" key="1">
    <citation type="submission" date="2019-11" db="EMBL/GenBank/DDBJ databases">
        <title>First report of rice panicle blight caused by Xanthomonas sp. in Iran.</title>
        <authorList>
            <person name="Mirghasempour S.A."/>
            <person name="Huang S."/>
            <person name="Brady C.L."/>
            <person name="Studholme D.J."/>
        </authorList>
    </citation>
    <scope>NUCLEOTIDE SEQUENCE [LARGE SCALE GENOMIC DNA]</scope>
    <source>
        <strain evidence="2 5">ASD011</strain>
        <strain evidence="4">SAM114</strain>
    </source>
</reference>
<reference evidence="3" key="2">
    <citation type="journal article" date="2020" name="Plant Dis.">
        <title>A Grain Rot of Rice in Iran Caused by a Xanthomonas Strain Closely Related to X. sacchari.</title>
        <authorList>
            <person name="Mirghasempour S.A."/>
            <person name="Huang S."/>
            <person name="Studholme D.J."/>
            <person name="Brady C.L."/>
        </authorList>
    </citation>
    <scope>NUCLEOTIDE SEQUENCE</scope>
    <source>
        <strain evidence="3">SAM114</strain>
    </source>
</reference>
<sequence length="157" mass="17300">MVTAEFLQDNGFSNKASVDANVYIKDVTKALPSSGNLHAHLKVTFADAHRLAFEIHGTIRVDADAQALGKRSGDDSTIGRALWVYADGTFRTSVEAAFWQEQGGVTPSQLKTYARKLKDQVRQWEQALEREGADSHPSPAGNKRALDDLDTRYPLGR</sequence>
<evidence type="ECO:0000313" key="3">
    <source>
        <dbReference type="EMBL" id="MRH75580.1"/>
    </source>
</evidence>
<dbReference type="Proteomes" id="UP000439314">
    <property type="component" value="Unassembled WGS sequence"/>
</dbReference>
<keyword evidence="4" id="KW-1185">Reference proteome</keyword>
<dbReference type="EMBL" id="WJPN01000009">
    <property type="protein sequence ID" value="MRH01087.1"/>
    <property type="molecule type" value="Genomic_DNA"/>
</dbReference>
<dbReference type="Proteomes" id="UP000437931">
    <property type="component" value="Unassembled WGS sequence"/>
</dbReference>
<gene>
    <name evidence="2" type="ORF">GIY21_12380</name>
    <name evidence="3" type="ORF">GIY22_13210</name>
</gene>
<proteinExistence type="predicted"/>
<accession>A0A6N7QD26</accession>
<evidence type="ECO:0000313" key="2">
    <source>
        <dbReference type="EMBL" id="MRH01087.1"/>
    </source>
</evidence>
<evidence type="ECO:0000313" key="5">
    <source>
        <dbReference type="Proteomes" id="UP000439314"/>
    </source>
</evidence>
<evidence type="ECO:0000256" key="1">
    <source>
        <dbReference type="SAM" id="MobiDB-lite"/>
    </source>
</evidence>
<comment type="caution">
    <text evidence="2">The sequence shown here is derived from an EMBL/GenBank/DDBJ whole genome shotgun (WGS) entry which is preliminary data.</text>
</comment>
<organism evidence="2 5">
    <name type="scientific">Xanthomonas sontii</name>
    <dbReference type="NCBI Taxonomy" id="2650745"/>
    <lineage>
        <taxon>Bacteria</taxon>
        <taxon>Pseudomonadati</taxon>
        <taxon>Pseudomonadota</taxon>
        <taxon>Gammaproteobacteria</taxon>
        <taxon>Lysobacterales</taxon>
        <taxon>Lysobacteraceae</taxon>
        <taxon>Xanthomonas</taxon>
    </lineage>
</organism>
<name>A0A6N7QD26_9XANT</name>
<protein>
    <submittedName>
        <fullName evidence="2">Uncharacterized protein</fullName>
    </submittedName>
</protein>
<dbReference type="EMBL" id="WJPM01000010">
    <property type="protein sequence ID" value="MRH75580.1"/>
    <property type="molecule type" value="Genomic_DNA"/>
</dbReference>
<dbReference type="AlphaFoldDB" id="A0A6N7QD26"/>
<feature type="region of interest" description="Disordered" evidence="1">
    <location>
        <begin position="126"/>
        <end position="157"/>
    </location>
</feature>
<dbReference type="RefSeq" id="WP_043094041.1">
    <property type="nucleotide sequence ID" value="NZ_WJPM01000010.1"/>
</dbReference>